<feature type="transmembrane region" description="Helical" evidence="1">
    <location>
        <begin position="16"/>
        <end position="37"/>
    </location>
</feature>
<feature type="transmembrane region" description="Helical" evidence="1">
    <location>
        <begin position="43"/>
        <end position="64"/>
    </location>
</feature>
<gene>
    <name evidence="2" type="ORF">BIFANG_03740</name>
</gene>
<sequence length="87" mass="9313">MLGRGILRLVFPPTQVVVSLATVLPSVLMLFFLLRIITPLTMGAVIAVALVNGLVVLLDGSWLGGKLLDARMPKILATLDDFASLQQ</sequence>
<dbReference type="PATRIC" id="fig|518635.7.peg.1559"/>
<dbReference type="Proteomes" id="UP000006408">
    <property type="component" value="Unassembled WGS sequence"/>
</dbReference>
<dbReference type="AlphaFoldDB" id="C4FHA4"/>
<dbReference type="HOGENOM" id="CLU_2477083_0_0_11"/>
<dbReference type="STRING" id="1683.Bang102_003635"/>
<comment type="caution">
    <text evidence="2">The sequence shown here is derived from an EMBL/GenBank/DDBJ whole genome shotgun (WGS) entry which is preliminary data.</text>
</comment>
<evidence type="ECO:0000313" key="3">
    <source>
        <dbReference type="Proteomes" id="UP000006408"/>
    </source>
</evidence>
<evidence type="ECO:0000313" key="2">
    <source>
        <dbReference type="EMBL" id="EEP20417.1"/>
    </source>
</evidence>
<protein>
    <submittedName>
        <fullName evidence="2">Uncharacterized protein</fullName>
    </submittedName>
</protein>
<keyword evidence="1" id="KW-1133">Transmembrane helix</keyword>
<accession>C4FHA4</accession>
<keyword evidence="1" id="KW-0472">Membrane</keyword>
<name>C4FHA4_9BIFI</name>
<keyword evidence="1" id="KW-0812">Transmembrane</keyword>
<proteinExistence type="predicted"/>
<organism evidence="2 3">
    <name type="scientific">Bifidobacterium angulatum DSM 20098 = JCM 7096</name>
    <dbReference type="NCBI Taxonomy" id="518635"/>
    <lineage>
        <taxon>Bacteria</taxon>
        <taxon>Bacillati</taxon>
        <taxon>Actinomycetota</taxon>
        <taxon>Actinomycetes</taxon>
        <taxon>Bifidobacteriales</taxon>
        <taxon>Bifidobacteriaceae</taxon>
        <taxon>Bifidobacterium</taxon>
    </lineage>
</organism>
<dbReference type="EMBL" id="ABYS02000013">
    <property type="protein sequence ID" value="EEP20417.1"/>
    <property type="molecule type" value="Genomic_DNA"/>
</dbReference>
<keyword evidence="3" id="KW-1185">Reference proteome</keyword>
<reference evidence="2" key="1">
    <citation type="submission" date="2009-04" db="EMBL/GenBank/DDBJ databases">
        <authorList>
            <person name="Weinstock G."/>
            <person name="Sodergren E."/>
            <person name="Clifton S."/>
            <person name="Fulton L."/>
            <person name="Fulton B."/>
            <person name="Courtney L."/>
            <person name="Fronick C."/>
            <person name="Harrison M."/>
            <person name="Strong C."/>
            <person name="Farmer C."/>
            <person name="Delahaunty K."/>
            <person name="Markovic C."/>
            <person name="Hall O."/>
            <person name="Minx P."/>
            <person name="Tomlinson C."/>
            <person name="Mitreva M."/>
            <person name="Nelson J."/>
            <person name="Hou S."/>
            <person name="Wollam A."/>
            <person name="Pepin K.H."/>
            <person name="Johnson M."/>
            <person name="Bhonagiri V."/>
            <person name="Nash W.E."/>
            <person name="Warren W."/>
            <person name="Chinwalla A."/>
            <person name="Mardis E.R."/>
            <person name="Wilson R.K."/>
        </authorList>
    </citation>
    <scope>NUCLEOTIDE SEQUENCE [LARGE SCALE GENOMIC DNA]</scope>
    <source>
        <strain evidence="2">DSM 20098</strain>
    </source>
</reference>
<evidence type="ECO:0000256" key="1">
    <source>
        <dbReference type="SAM" id="Phobius"/>
    </source>
</evidence>